<dbReference type="Proteomes" id="UP000193240">
    <property type="component" value="Unassembled WGS sequence"/>
</dbReference>
<protein>
    <submittedName>
        <fullName evidence="1">Uncharacterized protein</fullName>
    </submittedName>
</protein>
<dbReference type="InParanoid" id="A0A1Y2LYP9"/>
<dbReference type="EMBL" id="KZ107845">
    <property type="protein sequence ID" value="OSS48893.1"/>
    <property type="molecule type" value="Genomic_DNA"/>
</dbReference>
<name>A0A1Y2LYP9_EPING</name>
<evidence type="ECO:0000313" key="2">
    <source>
        <dbReference type="Proteomes" id="UP000193240"/>
    </source>
</evidence>
<reference evidence="1 2" key="1">
    <citation type="journal article" date="2017" name="Genome Announc.">
        <title>Genome sequence of the saprophytic ascomycete Epicoccum nigrum ICMP 19927 strain isolated from New Zealand.</title>
        <authorList>
            <person name="Fokin M."/>
            <person name="Fleetwood D."/>
            <person name="Weir B.S."/>
            <person name="Villas-Boas S.G."/>
        </authorList>
    </citation>
    <scope>NUCLEOTIDE SEQUENCE [LARGE SCALE GENOMIC DNA]</scope>
    <source>
        <strain evidence="1 2">ICMP 19927</strain>
    </source>
</reference>
<sequence length="133" mass="14596">MLEELESLGIQIAKLNAIKLTASEITQRHLSMVISDLITLGEGTRLKLGLDVAGSELDASSMKMCESRVATALSTSNGVTSIVTTEGRRDLADKGSVERKDLTFDSVSRYRHVLMVLDPVSHRERVYMPEEAC</sequence>
<keyword evidence="2" id="KW-1185">Reference proteome</keyword>
<proteinExistence type="predicted"/>
<organism evidence="1 2">
    <name type="scientific">Epicoccum nigrum</name>
    <name type="common">Soil fungus</name>
    <name type="synonym">Epicoccum purpurascens</name>
    <dbReference type="NCBI Taxonomy" id="105696"/>
    <lineage>
        <taxon>Eukaryota</taxon>
        <taxon>Fungi</taxon>
        <taxon>Dikarya</taxon>
        <taxon>Ascomycota</taxon>
        <taxon>Pezizomycotina</taxon>
        <taxon>Dothideomycetes</taxon>
        <taxon>Pleosporomycetidae</taxon>
        <taxon>Pleosporales</taxon>
        <taxon>Pleosporineae</taxon>
        <taxon>Didymellaceae</taxon>
        <taxon>Epicoccum</taxon>
    </lineage>
</organism>
<evidence type="ECO:0000313" key="1">
    <source>
        <dbReference type="EMBL" id="OSS48893.1"/>
    </source>
</evidence>
<accession>A0A1Y2LYP9</accession>
<dbReference type="AlphaFoldDB" id="A0A1Y2LYP9"/>
<gene>
    <name evidence="1" type="ORF">B5807_06795</name>
</gene>